<reference evidence="2 3" key="1">
    <citation type="submission" date="2019-05" db="EMBL/GenBank/DDBJ databases">
        <title>Emergence of the Ug99 lineage of the wheat stem rust pathogen through somatic hybridization.</title>
        <authorList>
            <person name="Li F."/>
            <person name="Upadhyaya N.M."/>
            <person name="Sperschneider J."/>
            <person name="Matny O."/>
            <person name="Nguyen-Phuc H."/>
            <person name="Mago R."/>
            <person name="Raley C."/>
            <person name="Miller M.E."/>
            <person name="Silverstein K.A.T."/>
            <person name="Henningsen E."/>
            <person name="Hirsch C.D."/>
            <person name="Visser B."/>
            <person name="Pretorius Z.A."/>
            <person name="Steffenson B.J."/>
            <person name="Schwessinger B."/>
            <person name="Dodds P.N."/>
            <person name="Figueroa M."/>
        </authorList>
    </citation>
    <scope>NUCLEOTIDE SEQUENCE [LARGE SCALE GENOMIC DNA]</scope>
    <source>
        <strain evidence="2 3">Ug99</strain>
    </source>
</reference>
<proteinExistence type="predicted"/>
<feature type="compositionally biased region" description="Basic and acidic residues" evidence="1">
    <location>
        <begin position="38"/>
        <end position="57"/>
    </location>
</feature>
<evidence type="ECO:0000313" key="3">
    <source>
        <dbReference type="Proteomes" id="UP000325313"/>
    </source>
</evidence>
<dbReference type="EMBL" id="VDEP01000272">
    <property type="protein sequence ID" value="KAA1115800.1"/>
    <property type="molecule type" value="Genomic_DNA"/>
</dbReference>
<accession>A0A5B0QRH9</accession>
<dbReference type="AlphaFoldDB" id="A0A5B0QRH9"/>
<dbReference type="Proteomes" id="UP000325313">
    <property type="component" value="Unassembled WGS sequence"/>
</dbReference>
<gene>
    <name evidence="2" type="ORF">PGTUg99_032804</name>
</gene>
<evidence type="ECO:0000256" key="1">
    <source>
        <dbReference type="SAM" id="MobiDB-lite"/>
    </source>
</evidence>
<evidence type="ECO:0000313" key="2">
    <source>
        <dbReference type="EMBL" id="KAA1115800.1"/>
    </source>
</evidence>
<comment type="caution">
    <text evidence="2">The sequence shown here is derived from an EMBL/GenBank/DDBJ whole genome shotgun (WGS) entry which is preliminary data.</text>
</comment>
<organism evidence="2 3">
    <name type="scientific">Puccinia graminis f. sp. tritici</name>
    <dbReference type="NCBI Taxonomy" id="56615"/>
    <lineage>
        <taxon>Eukaryota</taxon>
        <taxon>Fungi</taxon>
        <taxon>Dikarya</taxon>
        <taxon>Basidiomycota</taxon>
        <taxon>Pucciniomycotina</taxon>
        <taxon>Pucciniomycetes</taxon>
        <taxon>Pucciniales</taxon>
        <taxon>Pucciniaceae</taxon>
        <taxon>Puccinia</taxon>
    </lineage>
</organism>
<sequence>MTDCYNLVRERDRRKQAGNGLEGSENERARYKRSKLSTKSEPKKKVLKPELEILKRG</sequence>
<feature type="region of interest" description="Disordered" evidence="1">
    <location>
        <begin position="1"/>
        <end position="57"/>
    </location>
</feature>
<protein>
    <submittedName>
        <fullName evidence="2">Uncharacterized protein</fullName>
    </submittedName>
</protein>
<name>A0A5B0QRH9_PUCGR</name>